<dbReference type="GO" id="GO:0005886">
    <property type="term" value="C:plasma membrane"/>
    <property type="evidence" value="ECO:0007669"/>
    <property type="project" value="UniProtKB-SubCell"/>
</dbReference>
<evidence type="ECO:0000256" key="8">
    <source>
        <dbReference type="ARBA" id="ARBA00025323"/>
    </source>
</evidence>
<comment type="similarity">
    <text evidence="9">Belongs to the binding-protein-dependent transport system permease family.</text>
</comment>
<comment type="function">
    <text evidence="8">Part of the ABC transporter complex CysAWTP (TC 3.A.1.6.1) involved in sulfate/thiosulfate import. Probably responsible for the translocation of the substrate across the membrane.</text>
</comment>
<reference evidence="12" key="1">
    <citation type="submission" date="2015-07" db="EMBL/GenBank/DDBJ databases">
        <title>Draft genome sequence of the purine-degrading Gottschalkia purinilyticum DSM 1384 (formerly Clostridium purinilyticum).</title>
        <authorList>
            <person name="Poehlein A."/>
            <person name="Schiel-Bengelsdorf B."/>
            <person name="Bengelsdorf F.R."/>
            <person name="Daniel R."/>
            <person name="Duerre P."/>
        </authorList>
    </citation>
    <scope>NUCLEOTIDE SEQUENCE [LARGE SCALE GENOMIC DNA]</scope>
    <source>
        <strain evidence="12">DSM 1384</strain>
    </source>
</reference>
<dbReference type="PANTHER" id="PTHR30406:SF8">
    <property type="entry name" value="SULFATE TRANSPORT SYSTEM PERMEASE PROTEIN CYST"/>
    <property type="match status" value="1"/>
</dbReference>
<evidence type="ECO:0000256" key="7">
    <source>
        <dbReference type="ARBA" id="ARBA00023136"/>
    </source>
</evidence>
<comment type="subcellular location">
    <subcellularLocation>
        <location evidence="9">Cell membrane</location>
        <topology evidence="9">Multi-pass membrane protein</topology>
    </subcellularLocation>
    <subcellularLocation>
        <location evidence="1">Membrane</location>
        <topology evidence="1">Multi-pass membrane protein</topology>
    </subcellularLocation>
</comment>
<evidence type="ECO:0000256" key="4">
    <source>
        <dbReference type="ARBA" id="ARBA00022692"/>
    </source>
</evidence>
<accession>A0A0L0W9C9</accession>
<dbReference type="CDD" id="cd06261">
    <property type="entry name" value="TM_PBP2"/>
    <property type="match status" value="1"/>
</dbReference>
<keyword evidence="12" id="KW-1185">Reference proteome</keyword>
<keyword evidence="4 9" id="KW-0812">Transmembrane</keyword>
<evidence type="ECO:0000256" key="9">
    <source>
        <dbReference type="RuleBase" id="RU363032"/>
    </source>
</evidence>
<keyword evidence="3 9" id="KW-0813">Transport</keyword>
<dbReference type="STRING" id="1503.CLPU_11c00890"/>
<dbReference type="InterPro" id="IPR000515">
    <property type="entry name" value="MetI-like"/>
</dbReference>
<feature type="transmembrane region" description="Helical" evidence="9">
    <location>
        <begin position="12"/>
        <end position="38"/>
    </location>
</feature>
<dbReference type="Proteomes" id="UP000037267">
    <property type="component" value="Unassembled WGS sequence"/>
</dbReference>
<name>A0A0L0W9C9_GOTPU</name>
<dbReference type="InterPro" id="IPR035906">
    <property type="entry name" value="MetI-like_sf"/>
</dbReference>
<gene>
    <name evidence="11" type="primary">modB2</name>
    <name evidence="11" type="ORF">CLPU_11c00890</name>
</gene>
<proteinExistence type="inferred from homology"/>
<evidence type="ECO:0000256" key="6">
    <source>
        <dbReference type="ARBA" id="ARBA00023032"/>
    </source>
</evidence>
<feature type="transmembrane region" description="Helical" evidence="9">
    <location>
        <begin position="130"/>
        <end position="149"/>
    </location>
</feature>
<dbReference type="InterPro" id="IPR005667">
    <property type="entry name" value="Sulph_transpt2"/>
</dbReference>
<feature type="transmembrane region" description="Helical" evidence="9">
    <location>
        <begin position="238"/>
        <end position="259"/>
    </location>
</feature>
<dbReference type="PATRIC" id="fig|1503.3.peg.252"/>
<comment type="subunit">
    <text evidence="2">The complex is composed of two ATP-binding proteins (CysA), two transmembrane proteins (CysT and CysW) and a solute-binding protein (CysP).</text>
</comment>
<dbReference type="PROSITE" id="PS50928">
    <property type="entry name" value="ABC_TM1"/>
    <property type="match status" value="1"/>
</dbReference>
<keyword evidence="6" id="KW-0764">Sulfate transport</keyword>
<dbReference type="GO" id="GO:0015419">
    <property type="term" value="F:ABC-type sulfate transporter activity"/>
    <property type="evidence" value="ECO:0007669"/>
    <property type="project" value="InterPro"/>
</dbReference>
<feature type="domain" description="ABC transmembrane type-1" evidence="10">
    <location>
        <begin position="54"/>
        <end position="256"/>
    </location>
</feature>
<evidence type="ECO:0000259" key="10">
    <source>
        <dbReference type="PROSITE" id="PS50928"/>
    </source>
</evidence>
<sequence>MSKSNYRNSFFSFIIYFFMMVFLIFILLVISTVLYKGIPNLFELILEEEILFSIKLSFFTSTVSTLICLLFSIPISYGLARYNFPFKNFINSILQVPISLPPLASGLALLLTFSIGYISNFLDKINLNPIFTIKGIILAHFFLNVPYMIRILRASIEDINPRLEFVSRTLGYSNFKTFFKVTIPLAKRSLFASIVITWSKAIGEFGTVLMLAGTTRFKTETLPASIFLNVSSGDVDKALTSSVILIIISFISLFIFGTFEKTKYY</sequence>
<evidence type="ECO:0000256" key="1">
    <source>
        <dbReference type="ARBA" id="ARBA00004141"/>
    </source>
</evidence>
<evidence type="ECO:0000256" key="2">
    <source>
        <dbReference type="ARBA" id="ARBA00011779"/>
    </source>
</evidence>
<dbReference type="PANTHER" id="PTHR30406">
    <property type="entry name" value="SULFATE TRANSPORT SYSTEM PERMEASE PROTEIN"/>
    <property type="match status" value="1"/>
</dbReference>
<organism evidence="11 12">
    <name type="scientific">Gottschalkia purinilytica</name>
    <name type="common">Clostridium purinilyticum</name>
    <dbReference type="NCBI Taxonomy" id="1503"/>
    <lineage>
        <taxon>Bacteria</taxon>
        <taxon>Bacillati</taxon>
        <taxon>Bacillota</taxon>
        <taxon>Tissierellia</taxon>
        <taxon>Tissierellales</taxon>
        <taxon>Gottschalkiaceae</taxon>
        <taxon>Gottschalkia</taxon>
    </lineage>
</organism>
<evidence type="ECO:0000256" key="5">
    <source>
        <dbReference type="ARBA" id="ARBA00022989"/>
    </source>
</evidence>
<evidence type="ECO:0000313" key="12">
    <source>
        <dbReference type="Proteomes" id="UP000037267"/>
    </source>
</evidence>
<feature type="transmembrane region" description="Helical" evidence="9">
    <location>
        <begin position="58"/>
        <end position="80"/>
    </location>
</feature>
<keyword evidence="5 9" id="KW-1133">Transmembrane helix</keyword>
<evidence type="ECO:0000256" key="3">
    <source>
        <dbReference type="ARBA" id="ARBA00022448"/>
    </source>
</evidence>
<dbReference type="Gene3D" id="1.10.3720.10">
    <property type="entry name" value="MetI-like"/>
    <property type="match status" value="1"/>
</dbReference>
<feature type="transmembrane region" description="Helical" evidence="9">
    <location>
        <begin position="190"/>
        <end position="212"/>
    </location>
</feature>
<dbReference type="NCBIfam" id="TIGR01581">
    <property type="entry name" value="Mo_ABC_porter"/>
    <property type="match status" value="1"/>
</dbReference>
<dbReference type="AlphaFoldDB" id="A0A0L0W9C9"/>
<dbReference type="RefSeq" id="WP_050355828.1">
    <property type="nucleotide sequence ID" value="NZ_LGSS01000011.1"/>
</dbReference>
<dbReference type="Pfam" id="PF00528">
    <property type="entry name" value="BPD_transp_1"/>
    <property type="match status" value="1"/>
</dbReference>
<dbReference type="EMBL" id="LGSS01000011">
    <property type="protein sequence ID" value="KNF07920.1"/>
    <property type="molecule type" value="Genomic_DNA"/>
</dbReference>
<comment type="caution">
    <text evidence="11">The sequence shown here is derived from an EMBL/GenBank/DDBJ whole genome shotgun (WGS) entry which is preliminary data.</text>
</comment>
<dbReference type="SUPFAM" id="SSF161098">
    <property type="entry name" value="MetI-like"/>
    <property type="match status" value="1"/>
</dbReference>
<dbReference type="InterPro" id="IPR006469">
    <property type="entry name" value="NifC_ABC_porter"/>
</dbReference>
<evidence type="ECO:0000313" key="11">
    <source>
        <dbReference type="EMBL" id="KNF07920.1"/>
    </source>
</evidence>
<protein>
    <submittedName>
        <fullName evidence="11">Molybdate ABC transporter permease protein ModB</fullName>
    </submittedName>
</protein>
<dbReference type="OrthoDB" id="9795403at2"/>
<keyword evidence="7 9" id="KW-0472">Membrane</keyword>
<feature type="transmembrane region" description="Helical" evidence="9">
    <location>
        <begin position="92"/>
        <end position="118"/>
    </location>
</feature>